<reference evidence="2" key="1">
    <citation type="submission" date="2017-04" db="EMBL/GenBank/DDBJ databases">
        <authorList>
            <person name="Varghese N."/>
            <person name="Submissions S."/>
        </authorList>
    </citation>
    <scope>NUCLEOTIDE SEQUENCE [LARGE SCALE GENOMIC DNA]</scope>
    <source>
        <strain evidence="2">DSM 20463</strain>
    </source>
</reference>
<dbReference type="AlphaFoldDB" id="A0A1W1UZ20"/>
<dbReference type="InterPro" id="IPR052380">
    <property type="entry name" value="Viral_DNA_packaging_terminase"/>
</dbReference>
<name>A0A1W1UZ20_PEPAS</name>
<gene>
    <name evidence="1" type="ORF">SAMN00017477_0886</name>
</gene>
<dbReference type="STRING" id="573058.SAMN00017477_0886"/>
<dbReference type="PANTHER" id="PTHR39184:SF1">
    <property type="entry name" value="PBSX PHAGE TERMINASE LARGE SUBUNIT"/>
    <property type="match status" value="1"/>
</dbReference>
<dbReference type="PANTHER" id="PTHR39184">
    <property type="match status" value="1"/>
</dbReference>
<dbReference type="Gene3D" id="3.40.50.300">
    <property type="entry name" value="P-loop containing nucleotide triphosphate hydrolases"/>
    <property type="match status" value="1"/>
</dbReference>
<sequence length="429" mass="49351">MVKKKTINFNFSEKHIDYIRSCLDSTYNIAEGAVRAGKTVDNIFAFAHDLMLSEDRIHLATGSTVANAKLNIGDANGFGLEYIFRGQCKWSKYKDNEALIIKGIYTGNKERIIIFAGGAKADSFKKIRGNSYGMWIATEINLHHNDTIKEAFNRTAAAKTRKFFWDLNPSHPKHWIYTDYIDKYIGNDLLKVNYEHFTIDDNINISEQRRNEIKAQYDKNSVWYRRDILGLRSVAEGLIYRQFADNINEFSCNGMNYMTINIGVDFGGNKSKHAFVATGITHHYKDLVVLKSVRVEPEDINSLVNAFLNFVLEIQRKFGSITAIYADSAEQVLIKTLQNALLENNINIKVRNSIKNEIVDRIRIVNRLIAERRFFYLEDTESLQEALTMAVWNPDKLDLERLDDGTSDIDSLDAFEYSFEKYIKAFSWG</sequence>
<evidence type="ECO:0000313" key="1">
    <source>
        <dbReference type="EMBL" id="SMB86372.1"/>
    </source>
</evidence>
<accession>A0A1W1UZ20</accession>
<dbReference type="InterPro" id="IPR027417">
    <property type="entry name" value="P-loop_NTPase"/>
</dbReference>
<keyword evidence="2" id="KW-1185">Reference proteome</keyword>
<dbReference type="Gene3D" id="3.30.420.280">
    <property type="match status" value="1"/>
</dbReference>
<dbReference type="NCBIfam" id="TIGR01547">
    <property type="entry name" value="phage_term_2"/>
    <property type="match status" value="1"/>
</dbReference>
<dbReference type="InterPro" id="IPR006437">
    <property type="entry name" value="Phage_terminase_lsu"/>
</dbReference>
<proteinExistence type="predicted"/>
<dbReference type="Pfam" id="PF03237">
    <property type="entry name" value="Terminase_6N"/>
    <property type="match status" value="1"/>
</dbReference>
<dbReference type="RefSeq" id="WP_084230524.1">
    <property type="nucleotide sequence ID" value="NZ_FWWR01000009.1"/>
</dbReference>
<organism evidence="1 2">
    <name type="scientific">Peptoniphilus asaccharolyticus DSM 20463</name>
    <dbReference type="NCBI Taxonomy" id="573058"/>
    <lineage>
        <taxon>Bacteria</taxon>
        <taxon>Bacillati</taxon>
        <taxon>Bacillota</taxon>
        <taxon>Tissierellia</taxon>
        <taxon>Tissierellales</taxon>
        <taxon>Peptoniphilaceae</taxon>
        <taxon>Peptoniphilus</taxon>
    </lineage>
</organism>
<dbReference type="Proteomes" id="UP000192368">
    <property type="component" value="Unassembled WGS sequence"/>
</dbReference>
<evidence type="ECO:0000313" key="2">
    <source>
        <dbReference type="Proteomes" id="UP000192368"/>
    </source>
</evidence>
<dbReference type="OrthoDB" id="4498710at2"/>
<protein>
    <submittedName>
        <fullName evidence="1">Phage terminase, large subunit, PBSX family</fullName>
    </submittedName>
</protein>
<dbReference type="EMBL" id="FWWR01000009">
    <property type="protein sequence ID" value="SMB86372.1"/>
    <property type="molecule type" value="Genomic_DNA"/>
</dbReference>